<comment type="caution">
    <text evidence="1">The sequence shown here is derived from an EMBL/GenBank/DDBJ whole genome shotgun (WGS) entry which is preliminary data.</text>
</comment>
<dbReference type="Proteomes" id="UP000290602">
    <property type="component" value="Unassembled WGS sequence"/>
</dbReference>
<evidence type="ECO:0000313" key="1">
    <source>
        <dbReference type="EMBL" id="RXI76447.1"/>
    </source>
</evidence>
<evidence type="ECO:0000313" key="2">
    <source>
        <dbReference type="Proteomes" id="UP000290602"/>
    </source>
</evidence>
<accession>A0A4Q0VI26</accession>
<protein>
    <submittedName>
        <fullName evidence="1">Uncharacterized protein</fullName>
    </submittedName>
</protein>
<gene>
    <name evidence="1" type="ORF">DXH47_10785</name>
</gene>
<dbReference type="EMBL" id="QXIL01000032">
    <property type="protein sequence ID" value="RXI76447.1"/>
    <property type="molecule type" value="Genomic_DNA"/>
</dbReference>
<keyword evidence="2" id="KW-1185">Reference proteome</keyword>
<name>A0A4Q0VI26_9LACO</name>
<proteinExistence type="predicted"/>
<organism evidence="1 2">
    <name type="scientific">Levilactobacillus suantsaii</name>
    <dbReference type="NCBI Taxonomy" id="2292255"/>
    <lineage>
        <taxon>Bacteria</taxon>
        <taxon>Bacillati</taxon>
        <taxon>Bacillota</taxon>
        <taxon>Bacilli</taxon>
        <taxon>Lactobacillales</taxon>
        <taxon>Lactobacillaceae</taxon>
        <taxon>Levilactobacillus</taxon>
    </lineage>
</organism>
<dbReference type="RefSeq" id="WP_129033305.1">
    <property type="nucleotide sequence ID" value="NZ_CP059603.1"/>
</dbReference>
<reference evidence="1 2" key="1">
    <citation type="submission" date="2018-08" db="EMBL/GenBank/DDBJ databases">
        <title>Lactobacillus suantsai sp. nov., isolated from traditional fermented suan-tsai in Taiwan.</title>
        <authorList>
            <person name="Huang C.-H."/>
        </authorList>
    </citation>
    <scope>NUCLEOTIDE SEQUENCE [LARGE SCALE GENOMIC DNA]</scope>
    <source>
        <strain evidence="1 2">BCRC 12945</strain>
    </source>
</reference>
<dbReference type="AlphaFoldDB" id="A0A4Q0VI26"/>
<dbReference type="OrthoDB" id="258743at2"/>
<sequence length="268" mass="29171">MTINYMLLLQNLALIVFWLLVVPGAFIALLTGVNRNTKQYLANGFGINSELYLGFIGIFCHELSHLLVALLFGHRITGVRLLKRPHPNQRTRNGDSDLALGYVNHTWNQGNWYQSTGNLFIGIAPIFGCSLVLLGLTAWLLPGLFAGLVAFASHPLALDWSALRHAITDANDSWGHGLIVFILAMNISIGGFDLSAADFRNSKMGLIGFTILILVVTAIWTLLTGAAGWLRGVATVMALLAVILSGALLISGLANLLVRLCLHVKWHH</sequence>